<protein>
    <submittedName>
        <fullName evidence="2">Dehydrogenase</fullName>
    </submittedName>
</protein>
<reference evidence="2 3" key="1">
    <citation type="submission" date="2012-10" db="EMBL/GenBank/DDBJ databases">
        <title>Draft Genome Sequence of Paenibacillus popilliae ATCC 14706T.</title>
        <authorList>
            <person name="Iiyama K."/>
            <person name="Mori K."/>
            <person name="Mon H."/>
            <person name="Chieda Y."/>
            <person name="Lee J.M."/>
            <person name="Kusakabe T."/>
            <person name="Tashiro K."/>
            <person name="Asano S."/>
            <person name="Yasunaga-Aoki C."/>
            <person name="Shimizu S."/>
        </authorList>
    </citation>
    <scope>NUCLEOTIDE SEQUENCE [LARGE SCALE GENOMIC DNA]</scope>
    <source>
        <strain evidence="2 3">ATCC 14706</strain>
    </source>
</reference>
<gene>
    <name evidence="2" type="ORF">PPOP_2652</name>
</gene>
<feature type="compositionally biased region" description="Polar residues" evidence="1">
    <location>
        <begin position="1"/>
        <end position="10"/>
    </location>
</feature>
<dbReference type="Proteomes" id="UP000029453">
    <property type="component" value="Unassembled WGS sequence"/>
</dbReference>
<feature type="region of interest" description="Disordered" evidence="1">
    <location>
        <begin position="1"/>
        <end position="47"/>
    </location>
</feature>
<organism evidence="2 3">
    <name type="scientific">Paenibacillus popilliae ATCC 14706</name>
    <dbReference type="NCBI Taxonomy" id="1212764"/>
    <lineage>
        <taxon>Bacteria</taxon>
        <taxon>Bacillati</taxon>
        <taxon>Bacillota</taxon>
        <taxon>Bacilli</taxon>
        <taxon>Bacillales</taxon>
        <taxon>Paenibacillaceae</taxon>
        <taxon>Paenibacillus</taxon>
    </lineage>
</organism>
<feature type="compositionally biased region" description="Basic and acidic residues" evidence="1">
    <location>
        <begin position="19"/>
        <end position="44"/>
    </location>
</feature>
<dbReference type="EMBL" id="BALG01000186">
    <property type="protein sequence ID" value="GAC43285.1"/>
    <property type="molecule type" value="Genomic_DNA"/>
</dbReference>
<dbReference type="AlphaFoldDB" id="M9LJB4"/>
<comment type="caution">
    <text evidence="2">The sequence shown here is derived from an EMBL/GenBank/DDBJ whole genome shotgun (WGS) entry which is preliminary data.</text>
</comment>
<name>M9LJB4_PAEPP</name>
<sequence length="98" mass="10900">MRPSQHSNPITEIAYSKPANEEHGEQASSENDKKIISPAPHDETGISPELSFSLHQAGRQDDKVQRANHPEPSSLLVMNGFAVKTENNSDTAKYKFRQ</sequence>
<evidence type="ECO:0000256" key="1">
    <source>
        <dbReference type="SAM" id="MobiDB-lite"/>
    </source>
</evidence>
<evidence type="ECO:0000313" key="2">
    <source>
        <dbReference type="EMBL" id="GAC43285.1"/>
    </source>
</evidence>
<evidence type="ECO:0000313" key="3">
    <source>
        <dbReference type="Proteomes" id="UP000029453"/>
    </source>
</evidence>
<keyword evidence="3" id="KW-1185">Reference proteome</keyword>
<proteinExistence type="predicted"/>
<accession>M9LJB4</accession>